<dbReference type="SUPFAM" id="SSF48452">
    <property type="entry name" value="TPR-like"/>
    <property type="match status" value="1"/>
</dbReference>
<dbReference type="Gene3D" id="1.25.40.10">
    <property type="entry name" value="Tetratricopeptide repeat domain"/>
    <property type="match status" value="1"/>
</dbReference>
<dbReference type="Proteomes" id="UP000076128">
    <property type="component" value="Chromosome"/>
</dbReference>
<evidence type="ECO:0000313" key="1">
    <source>
        <dbReference type="EMBL" id="AMY70034.1"/>
    </source>
</evidence>
<evidence type="ECO:0000313" key="2">
    <source>
        <dbReference type="Proteomes" id="UP000076128"/>
    </source>
</evidence>
<dbReference type="AlphaFoldDB" id="A0A159Z6H0"/>
<name>A0A159Z6H0_9RHOB</name>
<dbReference type="Gene3D" id="1.20.58.320">
    <property type="entry name" value="TPR-like"/>
    <property type="match status" value="1"/>
</dbReference>
<dbReference type="KEGG" id="daa:AKL17_2796"/>
<dbReference type="InterPro" id="IPR011990">
    <property type="entry name" value="TPR-like_helical_dom_sf"/>
</dbReference>
<dbReference type="OrthoDB" id="7593450at2"/>
<dbReference type="EMBL" id="CP012661">
    <property type="protein sequence ID" value="AMY70034.1"/>
    <property type="molecule type" value="Genomic_DNA"/>
</dbReference>
<reference evidence="1 2" key="1">
    <citation type="submission" date="2015-09" db="EMBL/GenBank/DDBJ databases">
        <title>Complete genome sequence of Defluviimonas alba cai42t isolated from an oilfield in Xinjiang.</title>
        <authorList>
            <person name="Geng S."/>
            <person name="Pan X."/>
            <person name="Wu X."/>
        </authorList>
    </citation>
    <scope>NUCLEOTIDE SEQUENCE [LARGE SCALE GENOMIC DNA]</scope>
    <source>
        <strain evidence="2">cai42</strain>
    </source>
</reference>
<dbReference type="RefSeq" id="WP_066814115.1">
    <property type="nucleotide sequence ID" value="NZ_CP012661.1"/>
</dbReference>
<dbReference type="InterPro" id="IPR010323">
    <property type="entry name" value="DUF924"/>
</dbReference>
<gene>
    <name evidence="1" type="ORF">AKL17_2796</name>
</gene>
<protein>
    <recommendedName>
        <fullName evidence="3">DUF924 domain-containing protein</fullName>
    </recommendedName>
</protein>
<sequence length="194" mass="21023">MASIKDVLAYWAAIGPAGWYEVEPEQDAQIRSAFLPDWEAALAGGREGWIDGPEGSLAYILLTDQFPRNMFRGDARSFASDAQALAAARTATAAGWDSAIAEPLRQFFYLPFMHSEEPADQARCQQLVADRMPETGTGTLQHARAHALVIRRFGRFPYRNAALGRDTTEAEAAFLAEGGYGAALREVQAAADGA</sequence>
<accession>A0A159Z6H0</accession>
<dbReference type="PATRIC" id="fig|1335048.3.peg.2910"/>
<evidence type="ECO:0008006" key="3">
    <source>
        <dbReference type="Google" id="ProtNLM"/>
    </source>
</evidence>
<proteinExistence type="predicted"/>
<organism evidence="1 2">
    <name type="scientific">Frigidibacter mobilis</name>
    <dbReference type="NCBI Taxonomy" id="1335048"/>
    <lineage>
        <taxon>Bacteria</taxon>
        <taxon>Pseudomonadati</taxon>
        <taxon>Pseudomonadota</taxon>
        <taxon>Alphaproteobacteria</taxon>
        <taxon>Rhodobacterales</taxon>
        <taxon>Paracoccaceae</taxon>
        <taxon>Frigidibacter</taxon>
    </lineage>
</organism>
<keyword evidence="2" id="KW-1185">Reference proteome</keyword>
<dbReference type="STRING" id="1335048.AKL17_2796"/>
<dbReference type="Pfam" id="PF06041">
    <property type="entry name" value="DUF924"/>
    <property type="match status" value="1"/>
</dbReference>